<name>A0A819S5Y8_9BILA</name>
<dbReference type="AlphaFoldDB" id="A0A819S5Y8"/>
<organism evidence="1 2">
    <name type="scientific">Adineta steineri</name>
    <dbReference type="NCBI Taxonomy" id="433720"/>
    <lineage>
        <taxon>Eukaryota</taxon>
        <taxon>Metazoa</taxon>
        <taxon>Spiralia</taxon>
        <taxon>Gnathifera</taxon>
        <taxon>Rotifera</taxon>
        <taxon>Eurotatoria</taxon>
        <taxon>Bdelloidea</taxon>
        <taxon>Adinetida</taxon>
        <taxon>Adinetidae</taxon>
        <taxon>Adineta</taxon>
    </lineage>
</organism>
<evidence type="ECO:0000313" key="1">
    <source>
        <dbReference type="EMBL" id="CAF4054139.1"/>
    </source>
</evidence>
<feature type="non-terminal residue" evidence="1">
    <location>
        <position position="21"/>
    </location>
</feature>
<comment type="caution">
    <text evidence="1">The sequence shown here is derived from an EMBL/GenBank/DDBJ whole genome shotgun (WGS) entry which is preliminary data.</text>
</comment>
<dbReference type="Proteomes" id="UP000663868">
    <property type="component" value="Unassembled WGS sequence"/>
</dbReference>
<gene>
    <name evidence="1" type="ORF">KXQ929_LOCUS31727</name>
</gene>
<evidence type="ECO:0000313" key="2">
    <source>
        <dbReference type="Proteomes" id="UP000663868"/>
    </source>
</evidence>
<protein>
    <submittedName>
        <fullName evidence="1">Uncharacterized protein</fullName>
    </submittedName>
</protein>
<sequence>MGKPAWIYADSTVKHRSGTEA</sequence>
<accession>A0A819S5Y8</accession>
<dbReference type="EMBL" id="CAJOBB010003702">
    <property type="protein sequence ID" value="CAF4054139.1"/>
    <property type="molecule type" value="Genomic_DNA"/>
</dbReference>
<proteinExistence type="predicted"/>
<reference evidence="1" key="1">
    <citation type="submission" date="2021-02" db="EMBL/GenBank/DDBJ databases">
        <authorList>
            <person name="Nowell W R."/>
        </authorList>
    </citation>
    <scope>NUCLEOTIDE SEQUENCE</scope>
</reference>